<dbReference type="InterPro" id="IPR013766">
    <property type="entry name" value="Thioredoxin_domain"/>
</dbReference>
<evidence type="ECO:0000259" key="2">
    <source>
        <dbReference type="PROSITE" id="PS51352"/>
    </source>
</evidence>
<organism evidence="3 4">
    <name type="scientific">Pantoea cypripedii</name>
    <name type="common">Pectobacterium cypripedii</name>
    <name type="synonym">Erwinia cypripedii</name>
    <dbReference type="NCBI Taxonomy" id="55209"/>
    <lineage>
        <taxon>Bacteria</taxon>
        <taxon>Pseudomonadati</taxon>
        <taxon>Pseudomonadota</taxon>
        <taxon>Gammaproteobacteria</taxon>
        <taxon>Enterobacterales</taxon>
        <taxon>Erwiniaceae</taxon>
        <taxon>Pantoea</taxon>
    </lineage>
</organism>
<accession>A0A6B9GE47</accession>
<evidence type="ECO:0000313" key="4">
    <source>
        <dbReference type="Proteomes" id="UP000502005"/>
    </source>
</evidence>
<name>A0A6B9GE47_PANCY</name>
<dbReference type="EMBL" id="CP024770">
    <property type="protein sequence ID" value="QGY32527.1"/>
    <property type="molecule type" value="Genomic_DNA"/>
</dbReference>
<dbReference type="Pfam" id="PF13728">
    <property type="entry name" value="TraF"/>
    <property type="match status" value="1"/>
</dbReference>
<gene>
    <name evidence="3" type="ORF">CUN67_26565</name>
</gene>
<protein>
    <submittedName>
        <fullName evidence="3">Type-F conjugative transfer system pilin assembly thiol-disulfide isomerase TrbB</fullName>
    </submittedName>
</protein>
<dbReference type="InterPro" id="IPR039555">
    <property type="entry name" value="TraF/TrbB"/>
</dbReference>
<geneLocation type="plasmid" evidence="4">
    <name>pne1b</name>
</geneLocation>
<keyword evidence="1" id="KW-0732">Signal</keyword>
<evidence type="ECO:0000256" key="1">
    <source>
        <dbReference type="SAM" id="SignalP"/>
    </source>
</evidence>
<dbReference type="SUPFAM" id="SSF52833">
    <property type="entry name" value="Thioredoxin-like"/>
    <property type="match status" value="1"/>
</dbReference>
<dbReference type="Proteomes" id="UP000502005">
    <property type="component" value="Plasmid pNE1B"/>
</dbReference>
<dbReference type="RefSeq" id="WP_208718428.1">
    <property type="nucleotide sequence ID" value="NZ_CP024770.1"/>
</dbReference>
<sequence length="170" mass="18644">MLTPLFAVLMLLVPLIADAGALDEIARLEEAKGKANPAVPADPAPVWFRLADGRPVDIRHWQIVHFLRSDCPFCHHFNPVLKSVAQQTGLAVFVFSFDSLGDAVFPQVVPVNERVVNDFFAELPRATPTDFLINTQSLVTIPLSQGDISEEALKQRLSESFALAVELGVL</sequence>
<proteinExistence type="predicted"/>
<dbReference type="InterPro" id="IPR036249">
    <property type="entry name" value="Thioredoxin-like_sf"/>
</dbReference>
<feature type="signal peptide" evidence="1">
    <location>
        <begin position="1"/>
        <end position="19"/>
    </location>
</feature>
<feature type="domain" description="Thioredoxin" evidence="2">
    <location>
        <begin position="35"/>
        <end position="162"/>
    </location>
</feature>
<reference evidence="3 4" key="1">
    <citation type="submission" date="2017-11" db="EMBL/GenBank/DDBJ databases">
        <title>Genome sequence of Pantoea cypripedii NE1.</title>
        <authorList>
            <person name="Nascimento F.X."/>
        </authorList>
    </citation>
    <scope>NUCLEOTIDE SEQUENCE [LARGE SCALE GENOMIC DNA]</scope>
    <source>
        <strain evidence="3 4">NE1</strain>
        <plasmid evidence="4">pne1b</plasmid>
    </source>
</reference>
<keyword evidence="3" id="KW-0614">Plasmid</keyword>
<dbReference type="GO" id="GO:0016853">
    <property type="term" value="F:isomerase activity"/>
    <property type="evidence" value="ECO:0007669"/>
    <property type="project" value="UniProtKB-KW"/>
</dbReference>
<feature type="chain" id="PRO_5025461292" evidence="1">
    <location>
        <begin position="20"/>
        <end position="170"/>
    </location>
</feature>
<keyword evidence="3" id="KW-0413">Isomerase</keyword>
<dbReference type="PROSITE" id="PS51352">
    <property type="entry name" value="THIOREDOXIN_2"/>
    <property type="match status" value="1"/>
</dbReference>
<dbReference type="AlphaFoldDB" id="A0A6B9GE47"/>
<evidence type="ECO:0000313" key="3">
    <source>
        <dbReference type="EMBL" id="QGY32527.1"/>
    </source>
</evidence>